<accession>A0ABS0SZP3</accession>
<evidence type="ECO:0000313" key="3">
    <source>
        <dbReference type="Proteomes" id="UP000639859"/>
    </source>
</evidence>
<gene>
    <name evidence="2" type="ORF">I4Q42_10675</name>
</gene>
<comment type="caution">
    <text evidence="2">The sequence shown here is derived from an EMBL/GenBank/DDBJ whole genome shotgun (WGS) entry which is preliminary data.</text>
</comment>
<protein>
    <recommendedName>
        <fullName evidence="1">DUF6894 domain-containing protein</fullName>
    </recommendedName>
</protein>
<organism evidence="2 3">
    <name type="scientific">Caulobacter hibisci</name>
    <dbReference type="NCBI Taxonomy" id="2035993"/>
    <lineage>
        <taxon>Bacteria</taxon>
        <taxon>Pseudomonadati</taxon>
        <taxon>Pseudomonadota</taxon>
        <taxon>Alphaproteobacteria</taxon>
        <taxon>Caulobacterales</taxon>
        <taxon>Caulobacteraceae</taxon>
        <taxon>Caulobacter</taxon>
    </lineage>
</organism>
<feature type="domain" description="DUF6894" evidence="1">
    <location>
        <begin position="3"/>
        <end position="71"/>
    </location>
</feature>
<dbReference type="Pfam" id="PF21834">
    <property type="entry name" value="DUF6894"/>
    <property type="match status" value="1"/>
</dbReference>
<sequence length="79" mass="8780">MTHFYFHTWRGDQRLADDVGLELRDSEQAQDLAARDLGEMARDLLHGSSQAARLGIDIADAGGVVLARLTLVFTLEERP</sequence>
<keyword evidence="3" id="KW-1185">Reference proteome</keyword>
<name>A0ABS0SZP3_9CAUL</name>
<dbReference type="RefSeq" id="WP_198576058.1">
    <property type="nucleotide sequence ID" value="NZ_JADWOX010000006.1"/>
</dbReference>
<dbReference type="Proteomes" id="UP000639859">
    <property type="component" value="Unassembled WGS sequence"/>
</dbReference>
<reference evidence="2 3" key="1">
    <citation type="submission" date="2020-11" db="EMBL/GenBank/DDBJ databases">
        <title>genome sequence of strain KACC 18849.</title>
        <authorList>
            <person name="Gao J."/>
            <person name="Zhang X."/>
        </authorList>
    </citation>
    <scope>NUCLEOTIDE SEQUENCE [LARGE SCALE GENOMIC DNA]</scope>
    <source>
        <strain evidence="2 3">KACC 18849</strain>
    </source>
</reference>
<evidence type="ECO:0000259" key="1">
    <source>
        <dbReference type="Pfam" id="PF21834"/>
    </source>
</evidence>
<dbReference type="EMBL" id="JADWOX010000006">
    <property type="protein sequence ID" value="MBI1684133.1"/>
    <property type="molecule type" value="Genomic_DNA"/>
</dbReference>
<dbReference type="InterPro" id="IPR054189">
    <property type="entry name" value="DUF6894"/>
</dbReference>
<evidence type="ECO:0000313" key="2">
    <source>
        <dbReference type="EMBL" id="MBI1684133.1"/>
    </source>
</evidence>
<proteinExistence type="predicted"/>